<evidence type="ECO:0000256" key="1">
    <source>
        <dbReference type="SAM" id="Phobius"/>
    </source>
</evidence>
<dbReference type="AlphaFoldDB" id="A0A8T2RI89"/>
<keyword evidence="1" id="KW-0472">Membrane</keyword>
<keyword evidence="1" id="KW-0812">Transmembrane</keyword>
<proteinExistence type="predicted"/>
<evidence type="ECO:0000313" key="2">
    <source>
        <dbReference type="EMBL" id="KAH7295670.1"/>
    </source>
</evidence>
<comment type="caution">
    <text evidence="2">The sequence shown here is derived from an EMBL/GenBank/DDBJ whole genome shotgun (WGS) entry which is preliminary data.</text>
</comment>
<evidence type="ECO:0000313" key="3">
    <source>
        <dbReference type="Proteomes" id="UP000825935"/>
    </source>
</evidence>
<reference evidence="2 3" key="1">
    <citation type="submission" date="2021-08" db="EMBL/GenBank/DDBJ databases">
        <title>WGS assembly of Ceratopteris richardii.</title>
        <authorList>
            <person name="Marchant D.B."/>
            <person name="Chen G."/>
            <person name="Jenkins J."/>
            <person name="Shu S."/>
            <person name="Leebens-Mack J."/>
            <person name="Grimwood J."/>
            <person name="Schmutz J."/>
            <person name="Soltis P."/>
            <person name="Soltis D."/>
            <person name="Chen Z.-H."/>
        </authorList>
    </citation>
    <scope>NUCLEOTIDE SEQUENCE [LARGE SCALE GENOMIC DNA]</scope>
    <source>
        <strain evidence="2">Whitten #5841</strain>
        <tissue evidence="2">Leaf</tissue>
    </source>
</reference>
<sequence>MYIHLHAYRHIHTYIHILASSTHQLIYEWTHTCITICMDLYVLYLCAIWMHILFICKEHIDLLYRWMDGLCYGWVLAVMHKIWMKLFLCSRSFGGRLKLEPAPLRTHQKSEITQNTAEHTT</sequence>
<feature type="transmembrane region" description="Helical" evidence="1">
    <location>
        <begin position="62"/>
        <end position="83"/>
    </location>
</feature>
<dbReference type="Proteomes" id="UP000825935">
    <property type="component" value="Chromosome 27"/>
</dbReference>
<accession>A0A8T2RI89</accession>
<dbReference type="EMBL" id="CM035432">
    <property type="protein sequence ID" value="KAH7295670.1"/>
    <property type="molecule type" value="Genomic_DNA"/>
</dbReference>
<name>A0A8T2RI89_CERRI</name>
<gene>
    <name evidence="2" type="ORF">KP509_27G060100</name>
</gene>
<feature type="transmembrane region" description="Helical" evidence="1">
    <location>
        <begin position="29"/>
        <end position="50"/>
    </location>
</feature>
<organism evidence="2 3">
    <name type="scientific">Ceratopteris richardii</name>
    <name type="common">Triangle waterfern</name>
    <dbReference type="NCBI Taxonomy" id="49495"/>
    <lineage>
        <taxon>Eukaryota</taxon>
        <taxon>Viridiplantae</taxon>
        <taxon>Streptophyta</taxon>
        <taxon>Embryophyta</taxon>
        <taxon>Tracheophyta</taxon>
        <taxon>Polypodiopsida</taxon>
        <taxon>Polypodiidae</taxon>
        <taxon>Polypodiales</taxon>
        <taxon>Pteridineae</taxon>
        <taxon>Pteridaceae</taxon>
        <taxon>Parkerioideae</taxon>
        <taxon>Ceratopteris</taxon>
    </lineage>
</organism>
<keyword evidence="1" id="KW-1133">Transmembrane helix</keyword>
<protein>
    <submittedName>
        <fullName evidence="2">Uncharacterized protein</fullName>
    </submittedName>
</protein>
<keyword evidence="3" id="KW-1185">Reference proteome</keyword>